<proteinExistence type="predicted"/>
<keyword evidence="1" id="KW-0812">Transmembrane</keyword>
<dbReference type="AlphaFoldDB" id="A0A9X3TQ84"/>
<gene>
    <name evidence="2" type="ORF">O3V59_08575</name>
</gene>
<comment type="caution">
    <text evidence="2">The sequence shown here is derived from an EMBL/GenBank/DDBJ whole genome shotgun (WGS) entry which is preliminary data.</text>
</comment>
<evidence type="ECO:0000313" key="2">
    <source>
        <dbReference type="EMBL" id="MDA5108414.1"/>
    </source>
</evidence>
<reference evidence="2" key="1">
    <citation type="submission" date="2022-12" db="EMBL/GenBank/DDBJ databases">
        <title>Draft genome sequence of the thermophilic strain Brevibacillus thermoruber HT42, isolated from Los Humeros, Puebla, Mexico, with biotechnological potential.</title>
        <authorList>
            <person name="Lara Sanchez J."/>
            <person name="Solis Palacios R."/>
            <person name="Bustos Baena A.S."/>
            <person name="Ruz Baez A.E."/>
            <person name="Espinosa Luna G."/>
            <person name="Oliart Ros R.M."/>
        </authorList>
    </citation>
    <scope>NUCLEOTIDE SEQUENCE</scope>
    <source>
        <strain evidence="2">HT42</strain>
    </source>
</reference>
<protein>
    <submittedName>
        <fullName evidence="2">Uncharacterized protein</fullName>
    </submittedName>
</protein>
<accession>A0A9X3TQ84</accession>
<dbReference type="Proteomes" id="UP001151071">
    <property type="component" value="Unassembled WGS sequence"/>
</dbReference>
<sequence>MTQLSRAIELLLYLLFLVAGAGYLFFDEVVGLLETGKQFFQGLIDYTA</sequence>
<keyword evidence="1" id="KW-0472">Membrane</keyword>
<feature type="transmembrane region" description="Helical" evidence="1">
    <location>
        <begin position="7"/>
        <end position="26"/>
    </location>
</feature>
<organism evidence="2 3">
    <name type="scientific">Brevibacillus thermoruber</name>
    <dbReference type="NCBI Taxonomy" id="33942"/>
    <lineage>
        <taxon>Bacteria</taxon>
        <taxon>Bacillati</taxon>
        <taxon>Bacillota</taxon>
        <taxon>Bacilli</taxon>
        <taxon>Bacillales</taxon>
        <taxon>Paenibacillaceae</taxon>
        <taxon>Brevibacillus</taxon>
    </lineage>
</organism>
<keyword evidence="3" id="KW-1185">Reference proteome</keyword>
<evidence type="ECO:0000313" key="3">
    <source>
        <dbReference type="Proteomes" id="UP001151071"/>
    </source>
</evidence>
<evidence type="ECO:0000256" key="1">
    <source>
        <dbReference type="SAM" id="Phobius"/>
    </source>
</evidence>
<keyword evidence="1" id="KW-1133">Transmembrane helix</keyword>
<dbReference type="EMBL" id="JAPYYP010000008">
    <property type="protein sequence ID" value="MDA5108414.1"/>
    <property type="molecule type" value="Genomic_DNA"/>
</dbReference>
<name>A0A9X3TQ84_9BACL</name>
<dbReference type="RefSeq" id="WP_271139923.1">
    <property type="nucleotide sequence ID" value="NZ_JAPYYP010000008.1"/>
</dbReference>